<feature type="compositionally biased region" description="Polar residues" evidence="1">
    <location>
        <begin position="220"/>
        <end position="229"/>
    </location>
</feature>
<protein>
    <submittedName>
        <fullName evidence="3">LapA family protein</fullName>
    </submittedName>
</protein>
<feature type="compositionally biased region" description="Acidic residues" evidence="1">
    <location>
        <begin position="260"/>
        <end position="269"/>
    </location>
</feature>
<feature type="compositionally biased region" description="Basic and acidic residues" evidence="1">
    <location>
        <begin position="270"/>
        <end position="287"/>
    </location>
</feature>
<name>A0A8J7AJ14_9CYAN</name>
<dbReference type="EMBL" id="JADEXG010000033">
    <property type="protein sequence ID" value="MBE9078478.1"/>
    <property type="molecule type" value="Genomic_DNA"/>
</dbReference>
<keyword evidence="2" id="KW-1133">Transmembrane helix</keyword>
<evidence type="ECO:0000256" key="2">
    <source>
        <dbReference type="SAM" id="Phobius"/>
    </source>
</evidence>
<evidence type="ECO:0000256" key="1">
    <source>
        <dbReference type="SAM" id="MobiDB-lite"/>
    </source>
</evidence>
<keyword evidence="2" id="KW-0812">Transmembrane</keyword>
<feature type="compositionally biased region" description="Basic and acidic residues" evidence="1">
    <location>
        <begin position="204"/>
        <end position="219"/>
    </location>
</feature>
<evidence type="ECO:0000313" key="4">
    <source>
        <dbReference type="Proteomes" id="UP000636505"/>
    </source>
</evidence>
<feature type="compositionally biased region" description="Basic and acidic residues" evidence="1">
    <location>
        <begin position="102"/>
        <end position="115"/>
    </location>
</feature>
<sequence>MPRLIVLGLVVVALVILALQNLSLSLPLVVLGTPTGSLPLALWLVGAIAVGAICTLLIFWLVNLGQPPRSGYRPMGRRVPYPSDERSAATETAGWQSSPEPSDNRYSDLSSDRPSDQPPQPPAAPASDRVAATEPVRPAPQNRDAADWESFRPPERWDSWEQPASAEPPRSGRFFGREADSADATVNQIDQGWEEEEAGWDGANRTDDDQLEQRPRQTYRDNNLYNPDQSGYDESAYSESDYSDYDESAYNRVGDPASSDWEEDWEEESPERSARRTDEADDADRQMGPDGVYDADYRVIVPPHRPLDEES</sequence>
<feature type="compositionally biased region" description="Polar residues" evidence="1">
    <location>
        <begin position="89"/>
        <end position="101"/>
    </location>
</feature>
<feature type="region of interest" description="Disordered" evidence="1">
    <location>
        <begin position="72"/>
        <end position="311"/>
    </location>
</feature>
<dbReference type="Proteomes" id="UP000636505">
    <property type="component" value="Unassembled WGS sequence"/>
</dbReference>
<accession>A0A8J7AJ14</accession>
<organism evidence="3 4">
    <name type="scientific">Vasconcelosia minhoensis LEGE 07310</name>
    <dbReference type="NCBI Taxonomy" id="915328"/>
    <lineage>
        <taxon>Bacteria</taxon>
        <taxon>Bacillati</taxon>
        <taxon>Cyanobacteriota</taxon>
        <taxon>Cyanophyceae</taxon>
        <taxon>Nodosilineales</taxon>
        <taxon>Cymatolegaceae</taxon>
        <taxon>Vasconcelosia</taxon>
        <taxon>Vasconcelosia minhoensis</taxon>
    </lineage>
</organism>
<keyword evidence="2" id="KW-0472">Membrane</keyword>
<gene>
    <name evidence="3" type="ORF">IQ241_14430</name>
</gene>
<dbReference type="RefSeq" id="WP_193908356.1">
    <property type="nucleotide sequence ID" value="NZ_JADEXG010000033.1"/>
</dbReference>
<keyword evidence="4" id="KW-1185">Reference proteome</keyword>
<evidence type="ECO:0000313" key="3">
    <source>
        <dbReference type="EMBL" id="MBE9078478.1"/>
    </source>
</evidence>
<comment type="caution">
    <text evidence="3">The sequence shown here is derived from an EMBL/GenBank/DDBJ whole genome shotgun (WGS) entry which is preliminary data.</text>
</comment>
<proteinExistence type="predicted"/>
<feature type="transmembrane region" description="Helical" evidence="2">
    <location>
        <begin position="41"/>
        <end position="62"/>
    </location>
</feature>
<feature type="compositionally biased region" description="Basic and acidic residues" evidence="1">
    <location>
        <begin position="144"/>
        <end position="159"/>
    </location>
</feature>
<reference evidence="3" key="1">
    <citation type="submission" date="2020-10" db="EMBL/GenBank/DDBJ databases">
        <authorList>
            <person name="Castelo-Branco R."/>
            <person name="Eusebio N."/>
            <person name="Adriana R."/>
            <person name="Vieira A."/>
            <person name="Brugerolle De Fraissinette N."/>
            <person name="Rezende De Castro R."/>
            <person name="Schneider M.P."/>
            <person name="Vasconcelos V."/>
            <person name="Leao P.N."/>
        </authorList>
    </citation>
    <scope>NUCLEOTIDE SEQUENCE</scope>
    <source>
        <strain evidence="3">LEGE 07310</strain>
    </source>
</reference>
<dbReference type="AlphaFoldDB" id="A0A8J7AJ14"/>